<proteinExistence type="predicted"/>
<sequence>MRRSRSAGDGGQCKVELLRHRRAIQCPWNALAVFLFYKWHVLKVPPPDFSNPEWVHEPLFQDGAALSDVHLLNFCGEHYREYQSEFEQGKQAYKSMSQRTYAAVETSLNSSPMLKGAVSLSRTLHATQRMLQNGLHDEMLASIAGFSTDPRAQPYHISRQNNHVLFADFEETIFPFADYLPAFSETSQNGIEFNQRQTIVGFCNVLKLLRTTLIQDTALLLYAPLYRQMLMHSSVFGSPIFLSDSFRDKADALGEALMTSDCMPMYGSMPKDIRLGKVRPALVSGATHRLSSPRFDGHASSNRLSHQRQGSGVAGALSDMASSVADQSVLDVSSDNNSSRRLSLLQQLNKLVVANSHEQASSAAPNATAETDKEASLRRMSRLREIKERLVDVPDSKRRRVEEASPSPAKLGDFLVRMPPMSPSQSSPRASMRSQTALPSPSASIYLIEDEDGNFVDMPAADSAPARPLSFSQDIADATTTPFDRPHELQGCLPVTNDPVNSVDWESTLFEFVGSGTLSNHTPDSISDGAVPELDFLATIPELLDVTSLDGGDMCSTDPAAELIQVVDDVCNTQKILVKSNLKIYKSVFDMHAMVKGIAKRRVQITRTLVSDGAVDARVVERLREFGVMLRSTKAALAQVEEMIRSSGDLLNGLMDDSVEAAIGSITALLLQPQGDDA</sequence>
<comment type="caution">
    <text evidence="1">The sequence shown here is derived from an EMBL/GenBank/DDBJ whole genome shotgun (WGS) entry which is preliminary data.</text>
</comment>
<organism evidence="1 2">
    <name type="scientific">Coemansia aciculifera</name>
    <dbReference type="NCBI Taxonomy" id="417176"/>
    <lineage>
        <taxon>Eukaryota</taxon>
        <taxon>Fungi</taxon>
        <taxon>Fungi incertae sedis</taxon>
        <taxon>Zoopagomycota</taxon>
        <taxon>Kickxellomycotina</taxon>
        <taxon>Kickxellomycetes</taxon>
        <taxon>Kickxellales</taxon>
        <taxon>Kickxellaceae</taxon>
        <taxon>Coemansia</taxon>
    </lineage>
</organism>
<dbReference type="EMBL" id="JANBVB010000941">
    <property type="protein sequence ID" value="KAJ2891609.1"/>
    <property type="molecule type" value="Genomic_DNA"/>
</dbReference>
<accession>A0ACC1M1F6</accession>
<evidence type="ECO:0000313" key="2">
    <source>
        <dbReference type="Proteomes" id="UP001139981"/>
    </source>
</evidence>
<name>A0ACC1M1F6_9FUNG</name>
<gene>
    <name evidence="1" type="ORF">IWW38_003548</name>
</gene>
<protein>
    <submittedName>
        <fullName evidence="1">Uncharacterized protein</fullName>
    </submittedName>
</protein>
<evidence type="ECO:0000313" key="1">
    <source>
        <dbReference type="EMBL" id="KAJ2891609.1"/>
    </source>
</evidence>
<keyword evidence="2" id="KW-1185">Reference proteome</keyword>
<reference evidence="1" key="1">
    <citation type="submission" date="2022-07" db="EMBL/GenBank/DDBJ databases">
        <title>Phylogenomic reconstructions and comparative analyses of Kickxellomycotina fungi.</title>
        <authorList>
            <person name="Reynolds N.K."/>
            <person name="Stajich J.E."/>
            <person name="Barry K."/>
            <person name="Grigoriev I.V."/>
            <person name="Crous P."/>
            <person name="Smith M.E."/>
        </authorList>
    </citation>
    <scope>NUCLEOTIDE SEQUENCE</scope>
    <source>
        <strain evidence="1">CBS 190363</strain>
    </source>
</reference>
<feature type="non-terminal residue" evidence="1">
    <location>
        <position position="678"/>
    </location>
</feature>
<dbReference type="Proteomes" id="UP001139981">
    <property type="component" value="Unassembled WGS sequence"/>
</dbReference>